<dbReference type="PANTHER" id="PTHR11229:SF16">
    <property type="entry name" value="LARGE RIBOSOMAL SUBUNIT PROTEIN UL3C"/>
    <property type="match status" value="1"/>
</dbReference>
<dbReference type="Proteomes" id="UP000760819">
    <property type="component" value="Unassembled WGS sequence"/>
</dbReference>
<evidence type="ECO:0000256" key="9">
    <source>
        <dbReference type="RuleBase" id="RU003906"/>
    </source>
</evidence>
<evidence type="ECO:0000256" key="1">
    <source>
        <dbReference type="ARBA" id="ARBA00006540"/>
    </source>
</evidence>
<dbReference type="PROSITE" id="PS00474">
    <property type="entry name" value="RIBOSOMAL_L3"/>
    <property type="match status" value="1"/>
</dbReference>
<evidence type="ECO:0000256" key="5">
    <source>
        <dbReference type="ARBA" id="ARBA00023274"/>
    </source>
</evidence>
<evidence type="ECO:0000313" key="12">
    <source>
        <dbReference type="Proteomes" id="UP000760819"/>
    </source>
</evidence>
<evidence type="ECO:0000256" key="3">
    <source>
        <dbReference type="ARBA" id="ARBA00022884"/>
    </source>
</evidence>
<keyword evidence="2 7" id="KW-0699">rRNA-binding</keyword>
<proteinExistence type="inferred from homology"/>
<comment type="function">
    <text evidence="7 9">One of the primary rRNA binding proteins, it binds directly near the 3'-end of the 23S rRNA, where it nucleates assembly of the 50S subunit.</text>
</comment>
<dbReference type="GO" id="GO:0003735">
    <property type="term" value="F:structural constituent of ribosome"/>
    <property type="evidence" value="ECO:0007669"/>
    <property type="project" value="UniProtKB-UniRule"/>
</dbReference>
<organism evidence="11 12">
    <name type="scientific">Candidatus Dojkabacteria bacterium</name>
    <dbReference type="NCBI Taxonomy" id="2099670"/>
    <lineage>
        <taxon>Bacteria</taxon>
        <taxon>Candidatus Dojkabacteria</taxon>
    </lineage>
</organism>
<dbReference type="NCBIfam" id="TIGR03625">
    <property type="entry name" value="L3_bact"/>
    <property type="match status" value="1"/>
</dbReference>
<evidence type="ECO:0000313" key="11">
    <source>
        <dbReference type="EMBL" id="MCA9379018.1"/>
    </source>
</evidence>
<comment type="caution">
    <text evidence="11">The sequence shown here is derived from an EMBL/GenBank/DDBJ whole genome shotgun (WGS) entry which is preliminary data.</text>
</comment>
<gene>
    <name evidence="7 11" type="primary">rplC</name>
    <name evidence="11" type="ORF">KC640_01185</name>
</gene>
<evidence type="ECO:0000256" key="4">
    <source>
        <dbReference type="ARBA" id="ARBA00022980"/>
    </source>
</evidence>
<evidence type="ECO:0000256" key="6">
    <source>
        <dbReference type="ARBA" id="ARBA00035243"/>
    </source>
</evidence>
<reference evidence="11" key="1">
    <citation type="submission" date="2020-04" db="EMBL/GenBank/DDBJ databases">
        <authorList>
            <person name="Zhang T."/>
        </authorList>
    </citation>
    <scope>NUCLEOTIDE SEQUENCE</scope>
    <source>
        <strain evidence="11">HKST-UBA12</strain>
    </source>
</reference>
<dbReference type="SUPFAM" id="SSF50447">
    <property type="entry name" value="Translation proteins"/>
    <property type="match status" value="1"/>
</dbReference>
<dbReference type="GO" id="GO:0006412">
    <property type="term" value="P:translation"/>
    <property type="evidence" value="ECO:0007669"/>
    <property type="project" value="UniProtKB-UniRule"/>
</dbReference>
<dbReference type="InterPro" id="IPR019927">
    <property type="entry name" value="Ribosomal_uL3_bac/org-type"/>
</dbReference>
<protein>
    <recommendedName>
        <fullName evidence="6 7">Large ribosomal subunit protein uL3</fullName>
    </recommendedName>
</protein>
<dbReference type="InterPro" id="IPR009000">
    <property type="entry name" value="Transl_B-barrel_sf"/>
</dbReference>
<dbReference type="InterPro" id="IPR019926">
    <property type="entry name" value="Ribosomal_uL3_CS"/>
</dbReference>
<comment type="subunit">
    <text evidence="7 9">Part of the 50S ribosomal subunit. Forms a cluster with proteins L14 and L19.</text>
</comment>
<reference evidence="11" key="2">
    <citation type="journal article" date="2021" name="Microbiome">
        <title>Successional dynamics and alternative stable states in a saline activated sludge microbial community over 9 years.</title>
        <authorList>
            <person name="Wang Y."/>
            <person name="Ye J."/>
            <person name="Ju F."/>
            <person name="Liu L."/>
            <person name="Boyd J.A."/>
            <person name="Deng Y."/>
            <person name="Parks D.H."/>
            <person name="Jiang X."/>
            <person name="Yin X."/>
            <person name="Woodcroft B.J."/>
            <person name="Tyson G.W."/>
            <person name="Hugenholtz P."/>
            <person name="Polz M.F."/>
            <person name="Zhang T."/>
        </authorList>
    </citation>
    <scope>NUCLEOTIDE SEQUENCE</scope>
    <source>
        <strain evidence="11">HKST-UBA12</strain>
    </source>
</reference>
<dbReference type="EMBL" id="JAGQLI010000060">
    <property type="protein sequence ID" value="MCA9379018.1"/>
    <property type="molecule type" value="Genomic_DNA"/>
</dbReference>
<name>A0A955ICU9_9BACT</name>
<evidence type="ECO:0000256" key="7">
    <source>
        <dbReference type="HAMAP-Rule" id="MF_01325"/>
    </source>
</evidence>
<dbReference type="GO" id="GO:0022625">
    <property type="term" value="C:cytosolic large ribosomal subunit"/>
    <property type="evidence" value="ECO:0007669"/>
    <property type="project" value="TreeGrafter"/>
</dbReference>
<dbReference type="GO" id="GO:0019843">
    <property type="term" value="F:rRNA binding"/>
    <property type="evidence" value="ECO:0007669"/>
    <property type="project" value="UniProtKB-UniRule"/>
</dbReference>
<keyword evidence="3 7" id="KW-0694">RNA-binding</keyword>
<evidence type="ECO:0000256" key="8">
    <source>
        <dbReference type="RuleBase" id="RU003905"/>
    </source>
</evidence>
<dbReference type="Gene3D" id="2.40.30.10">
    <property type="entry name" value="Translation factors"/>
    <property type="match status" value="2"/>
</dbReference>
<dbReference type="Pfam" id="PF00297">
    <property type="entry name" value="Ribosomal_L3"/>
    <property type="match status" value="1"/>
</dbReference>
<accession>A0A955ICU9</accession>
<dbReference type="HAMAP" id="MF_01325_B">
    <property type="entry name" value="Ribosomal_uL3_B"/>
    <property type="match status" value="1"/>
</dbReference>
<dbReference type="AlphaFoldDB" id="A0A955ICU9"/>
<evidence type="ECO:0000256" key="2">
    <source>
        <dbReference type="ARBA" id="ARBA00022730"/>
    </source>
</evidence>
<keyword evidence="5 7" id="KW-0687">Ribonucleoprotein</keyword>
<comment type="similarity">
    <text evidence="1 7 8">Belongs to the universal ribosomal protein uL3 family.</text>
</comment>
<dbReference type="PANTHER" id="PTHR11229">
    <property type="entry name" value="50S RIBOSOMAL PROTEIN L3"/>
    <property type="match status" value="1"/>
</dbReference>
<feature type="region of interest" description="Disordered" evidence="10">
    <location>
        <begin position="121"/>
        <end position="147"/>
    </location>
</feature>
<dbReference type="FunFam" id="2.40.30.10:FF:000004">
    <property type="entry name" value="50S ribosomal protein L3"/>
    <property type="match status" value="1"/>
</dbReference>
<dbReference type="InterPro" id="IPR000597">
    <property type="entry name" value="Ribosomal_uL3"/>
</dbReference>
<sequence>MKAIIGKKIGMTHLFAEDGGQVPVTVLEVADVKVAKHLKDGEAVSHIEISKGQAGKANKADTGNYKELGYVPSFKFIFKPSTEQSTELTVGSVIAADIFAVGDLVDVIADSKGKGFQGGVKRWGFHGGPKTHGQSDRHRAPGSIGSGTTLGRVFKNTKMAGHMGAKRKTVQNLKVVAVDVQENLLAVSGAVPGANGSYVVIKSAVKARA</sequence>
<keyword evidence="4 7" id="KW-0689">Ribosomal protein</keyword>
<evidence type="ECO:0000256" key="10">
    <source>
        <dbReference type="SAM" id="MobiDB-lite"/>
    </source>
</evidence>